<evidence type="ECO:0000256" key="5">
    <source>
        <dbReference type="ARBA" id="ARBA00023065"/>
    </source>
</evidence>
<evidence type="ECO:0000313" key="11">
    <source>
        <dbReference type="Proteomes" id="UP001595625"/>
    </source>
</evidence>
<dbReference type="Pfam" id="PF02254">
    <property type="entry name" value="TrkA_N"/>
    <property type="match status" value="1"/>
</dbReference>
<dbReference type="Gene3D" id="1.10.287.70">
    <property type="match status" value="1"/>
</dbReference>
<evidence type="ECO:0000259" key="9">
    <source>
        <dbReference type="PROSITE" id="PS51201"/>
    </source>
</evidence>
<keyword evidence="2" id="KW-0813">Transport</keyword>
<dbReference type="PANTHER" id="PTHR43833:SF9">
    <property type="entry name" value="POTASSIUM CHANNEL PROTEIN YUGO-RELATED"/>
    <property type="match status" value="1"/>
</dbReference>
<reference evidence="11" key="1">
    <citation type="journal article" date="2019" name="Int. J. Syst. Evol. Microbiol.">
        <title>The Global Catalogue of Microorganisms (GCM) 10K type strain sequencing project: providing services to taxonomists for standard genome sequencing and annotation.</title>
        <authorList>
            <consortium name="The Broad Institute Genomics Platform"/>
            <consortium name="The Broad Institute Genome Sequencing Center for Infectious Disease"/>
            <person name="Wu L."/>
            <person name="Ma J."/>
        </authorList>
    </citation>
    <scope>NUCLEOTIDE SEQUENCE [LARGE SCALE GENOMIC DNA]</scope>
    <source>
        <strain evidence="11">CCM 320</strain>
    </source>
</reference>
<dbReference type="Proteomes" id="UP001595625">
    <property type="component" value="Unassembled WGS sequence"/>
</dbReference>
<gene>
    <name evidence="10" type="ORF">ACFOEJ_14910</name>
</gene>
<evidence type="ECO:0000256" key="8">
    <source>
        <dbReference type="SAM" id="Phobius"/>
    </source>
</evidence>
<comment type="caution">
    <text evidence="10">The sequence shown here is derived from an EMBL/GenBank/DDBJ whole genome shotgun (WGS) entry which is preliminary data.</text>
</comment>
<keyword evidence="7" id="KW-0407">Ion channel</keyword>
<keyword evidence="4 8" id="KW-1133">Transmembrane helix</keyword>
<name>A0ABV7KS92_PLAOK</name>
<dbReference type="RefSeq" id="WP_117312884.1">
    <property type="nucleotide sequence ID" value="NZ_JBHRUJ010000017.1"/>
</dbReference>
<organism evidence="10 11">
    <name type="scientific">Planomicrobium okeanokoites</name>
    <name type="common">Planococcus okeanokoites</name>
    <name type="synonym">Flavobacterium okeanokoites</name>
    <dbReference type="NCBI Taxonomy" id="244"/>
    <lineage>
        <taxon>Bacteria</taxon>
        <taxon>Bacillati</taxon>
        <taxon>Bacillota</taxon>
        <taxon>Bacilli</taxon>
        <taxon>Bacillales</taxon>
        <taxon>Caryophanaceae</taxon>
        <taxon>Planomicrobium</taxon>
    </lineage>
</organism>
<evidence type="ECO:0000256" key="2">
    <source>
        <dbReference type="ARBA" id="ARBA00022448"/>
    </source>
</evidence>
<dbReference type="SUPFAM" id="SSF81324">
    <property type="entry name" value="Voltage-gated potassium channels"/>
    <property type="match status" value="1"/>
</dbReference>
<dbReference type="Pfam" id="PF07885">
    <property type="entry name" value="Ion_trans_2"/>
    <property type="match status" value="1"/>
</dbReference>
<sequence length="338" mass="38673">MFELMKRIVKVNTAKLIMFASIFYIASAFIIYFLEPETFQNPFIGFWWVMTTVTTVGFGDYSPVTVPGMLFGIFLYLFGIGLIGIILGKVVDSYTYYGRLKMGGELSYKGKGHFLIIGWSDSVKKTIEEILLSKDIKKDVVLIDHVEEAPFKHDRFHYIRGNPTDTEILQKANIDEADSVAIFASESDYEVQADGKTLLIASAIERYAADRNENIYTVVEIQHNDHIRMFEHAGVNEFVLSSESFPQLMTKSLLHHGSSRLFMQLLNHVYGENIWEISPAPSWRTYADAFEDLRQQGANLIADGHDFSIIRRTGDKIEKDARLYIICNQETYENLKLE</sequence>
<keyword evidence="3 8" id="KW-0812">Transmembrane</keyword>
<keyword evidence="5" id="KW-0406">Ion transport</keyword>
<dbReference type="PROSITE" id="PS51201">
    <property type="entry name" value="RCK_N"/>
    <property type="match status" value="1"/>
</dbReference>
<dbReference type="SUPFAM" id="SSF51735">
    <property type="entry name" value="NAD(P)-binding Rossmann-fold domains"/>
    <property type="match status" value="1"/>
</dbReference>
<dbReference type="PRINTS" id="PR00169">
    <property type="entry name" value="KCHANNEL"/>
</dbReference>
<evidence type="ECO:0000256" key="7">
    <source>
        <dbReference type="ARBA" id="ARBA00023303"/>
    </source>
</evidence>
<protein>
    <submittedName>
        <fullName evidence="10">Ion channel</fullName>
    </submittedName>
</protein>
<feature type="transmembrane region" description="Helical" evidence="8">
    <location>
        <begin position="69"/>
        <end position="91"/>
    </location>
</feature>
<dbReference type="InterPro" id="IPR003148">
    <property type="entry name" value="RCK_N"/>
</dbReference>
<evidence type="ECO:0000256" key="6">
    <source>
        <dbReference type="ARBA" id="ARBA00023136"/>
    </source>
</evidence>
<evidence type="ECO:0000256" key="1">
    <source>
        <dbReference type="ARBA" id="ARBA00004651"/>
    </source>
</evidence>
<feature type="transmembrane region" description="Helical" evidence="8">
    <location>
        <begin position="12"/>
        <end position="34"/>
    </location>
</feature>
<dbReference type="InterPro" id="IPR050721">
    <property type="entry name" value="Trk_Ktr_HKT_K-transport"/>
</dbReference>
<dbReference type="EMBL" id="JBHRUJ010000017">
    <property type="protein sequence ID" value="MFC3212377.1"/>
    <property type="molecule type" value="Genomic_DNA"/>
</dbReference>
<keyword evidence="6 8" id="KW-0472">Membrane</keyword>
<comment type="subcellular location">
    <subcellularLocation>
        <location evidence="1">Cell membrane</location>
        <topology evidence="1">Multi-pass membrane protein</topology>
    </subcellularLocation>
</comment>
<dbReference type="PRINTS" id="PR01333">
    <property type="entry name" value="2POREKCHANEL"/>
</dbReference>
<dbReference type="InterPro" id="IPR003280">
    <property type="entry name" value="2pore_dom_K_chnl"/>
</dbReference>
<evidence type="ECO:0000256" key="3">
    <source>
        <dbReference type="ARBA" id="ARBA00022692"/>
    </source>
</evidence>
<dbReference type="Gene3D" id="3.40.50.720">
    <property type="entry name" value="NAD(P)-binding Rossmann-like Domain"/>
    <property type="match status" value="1"/>
</dbReference>
<feature type="domain" description="RCK N-terminal" evidence="9">
    <location>
        <begin position="111"/>
        <end position="240"/>
    </location>
</feature>
<keyword evidence="11" id="KW-1185">Reference proteome</keyword>
<dbReference type="InterPro" id="IPR013099">
    <property type="entry name" value="K_chnl_dom"/>
</dbReference>
<accession>A0ABV7KS92</accession>
<evidence type="ECO:0000313" key="10">
    <source>
        <dbReference type="EMBL" id="MFC3212377.1"/>
    </source>
</evidence>
<dbReference type="PANTHER" id="PTHR43833">
    <property type="entry name" value="POTASSIUM CHANNEL PROTEIN 2-RELATED-RELATED"/>
    <property type="match status" value="1"/>
</dbReference>
<dbReference type="InterPro" id="IPR036291">
    <property type="entry name" value="NAD(P)-bd_dom_sf"/>
</dbReference>
<evidence type="ECO:0000256" key="4">
    <source>
        <dbReference type="ARBA" id="ARBA00022989"/>
    </source>
</evidence>
<proteinExistence type="predicted"/>